<dbReference type="InterPro" id="IPR036059">
    <property type="entry name" value="TldD/PmbA_sf"/>
</dbReference>
<dbReference type="GO" id="GO:0006508">
    <property type="term" value="P:proteolysis"/>
    <property type="evidence" value="ECO:0007669"/>
    <property type="project" value="InterPro"/>
</dbReference>
<name>A0A3G1B1R3_9ARCH</name>
<dbReference type="InterPro" id="IPR047657">
    <property type="entry name" value="PmbA"/>
</dbReference>
<gene>
    <name evidence="3" type="ORF">SU86_003160</name>
</gene>
<sequence length="447" mass="48672">MSVCDDVISFAQKISDESESVFCAKKTITIRITDSEIAEIKENHESSIGVRIVKDKKISSAQSTILDSKIVEQAVKNSANLARREFWEGFAGNSGTITIQKTNDPKIWSMDSTKAAEFAQIMIDHTKHQRINRISGSLNIVCDDFEIQNTSGLKKQEKSTYISGVINADSEIGIPVSGIGQASARTLDGFSPDKIGSDAAQMCVNSANPGTTEAQTISVIFEPLAVGEILYFVLGPNFALKTFSEKKSCFPKIGEKIATNDLDVLDEPHMQDSLGAKSFDEEGVPTKKTHYIKSGVFESTYTDLYNAYKEKSSSTGNACRPGIPLGRSSNPIPVSAPHNLTISPGNKSRDEIIRETKNGIIVSRLWYTYAVNPIKGDFSCTARSGIWQIQNGKITHPIKPVRIIHSLPKLLQNISGIGNNSKTVLPWAGLPITCPTIRCDGVSISLI</sequence>
<dbReference type="Pfam" id="PF01523">
    <property type="entry name" value="PmbA_TldD_1st"/>
    <property type="match status" value="1"/>
</dbReference>
<feature type="domain" description="Metalloprotease TldD/E C-terminal" evidence="2">
    <location>
        <begin position="215"/>
        <end position="445"/>
    </location>
</feature>
<dbReference type="STRING" id="1603555.SU86_003160"/>
<feature type="domain" description="Metalloprotease TldD/E N-terminal" evidence="1">
    <location>
        <begin position="25"/>
        <end position="77"/>
    </location>
</feature>
<organism evidence="3 4">
    <name type="scientific">Candidatus Nitrosotenuis cloacae</name>
    <dbReference type="NCBI Taxonomy" id="1603555"/>
    <lineage>
        <taxon>Archaea</taxon>
        <taxon>Nitrososphaerota</taxon>
        <taxon>Candidatus Nitrosotenuis</taxon>
    </lineage>
</organism>
<evidence type="ECO:0000259" key="1">
    <source>
        <dbReference type="Pfam" id="PF01523"/>
    </source>
</evidence>
<dbReference type="GO" id="GO:0008237">
    <property type="term" value="F:metallopeptidase activity"/>
    <property type="evidence" value="ECO:0007669"/>
    <property type="project" value="InterPro"/>
</dbReference>
<proteinExistence type="predicted"/>
<dbReference type="PANTHER" id="PTHR43421:SF1">
    <property type="entry name" value="METALLOPROTEASE PMBA"/>
    <property type="match status" value="1"/>
</dbReference>
<evidence type="ECO:0000259" key="2">
    <source>
        <dbReference type="Pfam" id="PF19289"/>
    </source>
</evidence>
<dbReference type="InterPro" id="IPR045569">
    <property type="entry name" value="Metalloprtase-TldD/E_C"/>
</dbReference>
<protein>
    <submittedName>
        <fullName evidence="3">Peptidase U62</fullName>
    </submittedName>
</protein>
<dbReference type="Gene3D" id="3.30.2290.10">
    <property type="entry name" value="PmbA/TldD superfamily"/>
    <property type="match status" value="1"/>
</dbReference>
<keyword evidence="4" id="KW-1185">Reference proteome</keyword>
<dbReference type="EMBL" id="CP011097">
    <property type="protein sequence ID" value="AJZ75536.1"/>
    <property type="molecule type" value="Genomic_DNA"/>
</dbReference>
<dbReference type="PANTHER" id="PTHR43421">
    <property type="entry name" value="METALLOPROTEASE PMBA"/>
    <property type="match status" value="1"/>
</dbReference>
<dbReference type="InterPro" id="IPR035068">
    <property type="entry name" value="TldD/PmbA_N"/>
</dbReference>
<dbReference type="Proteomes" id="UP000266745">
    <property type="component" value="Chromosome"/>
</dbReference>
<dbReference type="GO" id="GO:0005829">
    <property type="term" value="C:cytosol"/>
    <property type="evidence" value="ECO:0007669"/>
    <property type="project" value="TreeGrafter"/>
</dbReference>
<dbReference type="KEGG" id="tah:SU86_003160"/>
<dbReference type="Pfam" id="PF19289">
    <property type="entry name" value="PmbA_TldD_3rd"/>
    <property type="match status" value="1"/>
</dbReference>
<evidence type="ECO:0000313" key="4">
    <source>
        <dbReference type="Proteomes" id="UP000266745"/>
    </source>
</evidence>
<dbReference type="InterPro" id="IPR002510">
    <property type="entry name" value="Metalloprtase-TldD/E_N"/>
</dbReference>
<accession>A0A3G1B1R3</accession>
<reference evidence="3 4" key="1">
    <citation type="journal article" date="2016" name="Sci. Rep.">
        <title>A novel ammonia-oxidizing archaeon from wastewater treatment plant: Its enrichment, physiological and genomic characteristics.</title>
        <authorList>
            <person name="Li Y."/>
            <person name="Ding K."/>
            <person name="Wen X."/>
            <person name="Zhang B."/>
            <person name="Shen B."/>
            <person name="Yang Y."/>
        </authorList>
    </citation>
    <scope>NUCLEOTIDE SEQUENCE [LARGE SCALE GENOMIC DNA]</scope>
    <source>
        <strain evidence="3 4">SAT1</strain>
    </source>
</reference>
<evidence type="ECO:0000313" key="3">
    <source>
        <dbReference type="EMBL" id="AJZ75536.1"/>
    </source>
</evidence>
<dbReference type="SUPFAM" id="SSF111283">
    <property type="entry name" value="Putative modulator of DNA gyrase, PmbA/TldD"/>
    <property type="match status" value="1"/>
</dbReference>
<dbReference type="AlphaFoldDB" id="A0A3G1B1R3"/>